<reference evidence="2" key="1">
    <citation type="submission" date="2022-11" db="UniProtKB">
        <authorList>
            <consortium name="WormBaseParasite"/>
        </authorList>
    </citation>
    <scope>IDENTIFICATION</scope>
</reference>
<protein>
    <submittedName>
        <fullName evidence="2">Uncharacterized protein</fullName>
    </submittedName>
</protein>
<evidence type="ECO:0000313" key="2">
    <source>
        <dbReference type="WBParaSite" id="Gr19_v10_g1435.t1"/>
    </source>
</evidence>
<keyword evidence="1" id="KW-1185">Reference proteome</keyword>
<dbReference type="WBParaSite" id="Gr19_v10_g1435.t1">
    <property type="protein sequence ID" value="Gr19_v10_g1435.t1"/>
    <property type="gene ID" value="Gr19_v10_g1435"/>
</dbReference>
<accession>A0A914H8Z5</accession>
<evidence type="ECO:0000313" key="1">
    <source>
        <dbReference type="Proteomes" id="UP000887572"/>
    </source>
</evidence>
<dbReference type="Proteomes" id="UP000887572">
    <property type="component" value="Unplaced"/>
</dbReference>
<sequence>MVLEAKNALCNNGNKKQLMCCCSLSIGSMLPTRQFPACNNVLSTLKTTERFCYNFNRVLQLYFHQLEVTVDALKAHIEIGTRRNGIYVSNQLQRFPAIPRRSTGLDL</sequence>
<name>A0A914H8Z5_GLORO</name>
<dbReference type="AlphaFoldDB" id="A0A914H8Z5"/>
<proteinExistence type="predicted"/>
<organism evidence="1 2">
    <name type="scientific">Globodera rostochiensis</name>
    <name type="common">Golden nematode worm</name>
    <name type="synonym">Heterodera rostochiensis</name>
    <dbReference type="NCBI Taxonomy" id="31243"/>
    <lineage>
        <taxon>Eukaryota</taxon>
        <taxon>Metazoa</taxon>
        <taxon>Ecdysozoa</taxon>
        <taxon>Nematoda</taxon>
        <taxon>Chromadorea</taxon>
        <taxon>Rhabditida</taxon>
        <taxon>Tylenchina</taxon>
        <taxon>Tylenchomorpha</taxon>
        <taxon>Tylenchoidea</taxon>
        <taxon>Heteroderidae</taxon>
        <taxon>Heteroderinae</taxon>
        <taxon>Globodera</taxon>
    </lineage>
</organism>